<dbReference type="GO" id="GO:0030975">
    <property type="term" value="F:thiamine binding"/>
    <property type="evidence" value="ECO:0007669"/>
    <property type="project" value="InterPro"/>
</dbReference>
<dbReference type="PROSITE" id="PS51257">
    <property type="entry name" value="PROKAR_LIPOPROTEIN"/>
    <property type="match status" value="1"/>
</dbReference>
<feature type="signal peptide" evidence="2">
    <location>
        <begin position="1"/>
        <end position="25"/>
    </location>
</feature>
<evidence type="ECO:0000313" key="3">
    <source>
        <dbReference type="EMBL" id="RZS62794.1"/>
    </source>
</evidence>
<evidence type="ECO:0000256" key="1">
    <source>
        <dbReference type="ARBA" id="ARBA00022729"/>
    </source>
</evidence>
<reference evidence="3 4" key="1">
    <citation type="submission" date="2019-02" db="EMBL/GenBank/DDBJ databases">
        <title>Sequencing the genomes of 1000 actinobacteria strains.</title>
        <authorList>
            <person name="Klenk H.-P."/>
        </authorList>
    </citation>
    <scope>NUCLEOTIDE SEQUENCE [LARGE SCALE GENOMIC DNA]</scope>
    <source>
        <strain evidence="3 4">DSM 16932</strain>
    </source>
</reference>
<comment type="caution">
    <text evidence="3">The sequence shown here is derived from an EMBL/GenBank/DDBJ whole genome shotgun (WGS) entry which is preliminary data.</text>
</comment>
<sequence>MTTTSPRRGRIVGAALAVALLPALAACGGSEPAADAASGAASDTVTLITHDSWAVSEDVLAAFERESGLTVKQVPMGDAGTLANQVVLTKDSPLGDVVFGIDNTFASRVVDAGALEPYTPAGLDASAQPYVLGDGALTPIDRGDVCLNTDVAWFEEHDLPEPTTLEDVAKPEYKDLLVALNPASSSPGMAFLLATIGAFGDDGYDGTGWTGYWAALRANGVKVSDSWEDGYYSEFSGAGEGGTRPIVVSYSSSPAYTVSEDGSATTTHALLGTCFRQVEYAGVLRGAANPAGAQRLVDFLVSQPFQADIPGQMYVYPADASVELPAEWTQFAPLADEPFEVPAADIAANRDSWIEKWTATVIG</sequence>
<dbReference type="PANTHER" id="PTHR30006:SF2">
    <property type="entry name" value="ABC TRANSPORTER SUBSTRATE-BINDING PROTEIN"/>
    <property type="match status" value="1"/>
</dbReference>
<dbReference type="InterPro" id="IPR005948">
    <property type="entry name" value="ThiB-like"/>
</dbReference>
<dbReference type="SUPFAM" id="SSF53850">
    <property type="entry name" value="Periplasmic binding protein-like II"/>
    <property type="match status" value="1"/>
</dbReference>
<dbReference type="RefSeq" id="WP_130416242.1">
    <property type="nucleotide sequence ID" value="NZ_SGWX01000001.1"/>
</dbReference>
<dbReference type="GO" id="GO:0030288">
    <property type="term" value="C:outer membrane-bounded periplasmic space"/>
    <property type="evidence" value="ECO:0007669"/>
    <property type="project" value="TreeGrafter"/>
</dbReference>
<dbReference type="Pfam" id="PF13343">
    <property type="entry name" value="SBP_bac_6"/>
    <property type="match status" value="1"/>
</dbReference>
<dbReference type="AlphaFoldDB" id="A0A4Q7M593"/>
<accession>A0A4Q7M593</accession>
<keyword evidence="4" id="KW-1185">Reference proteome</keyword>
<name>A0A4Q7M593_9MICO</name>
<dbReference type="OrthoDB" id="5412681at2"/>
<proteinExistence type="predicted"/>
<organism evidence="3 4">
    <name type="scientific">Xylanimonas ulmi</name>
    <dbReference type="NCBI Taxonomy" id="228973"/>
    <lineage>
        <taxon>Bacteria</taxon>
        <taxon>Bacillati</taxon>
        <taxon>Actinomycetota</taxon>
        <taxon>Actinomycetes</taxon>
        <taxon>Micrococcales</taxon>
        <taxon>Promicromonosporaceae</taxon>
        <taxon>Xylanimonas</taxon>
    </lineage>
</organism>
<evidence type="ECO:0000256" key="2">
    <source>
        <dbReference type="SAM" id="SignalP"/>
    </source>
</evidence>
<dbReference type="EMBL" id="SGWX01000001">
    <property type="protein sequence ID" value="RZS62794.1"/>
    <property type="molecule type" value="Genomic_DNA"/>
</dbReference>
<dbReference type="Proteomes" id="UP000293852">
    <property type="component" value="Unassembled WGS sequence"/>
</dbReference>
<dbReference type="NCBIfam" id="TIGR01254">
    <property type="entry name" value="sfuA"/>
    <property type="match status" value="1"/>
</dbReference>
<gene>
    <name evidence="3" type="ORF">EV386_3147</name>
</gene>
<dbReference type="Gene3D" id="3.40.190.10">
    <property type="entry name" value="Periplasmic binding protein-like II"/>
    <property type="match status" value="2"/>
</dbReference>
<feature type="chain" id="PRO_5020635179" evidence="2">
    <location>
        <begin position="26"/>
        <end position="363"/>
    </location>
</feature>
<protein>
    <submittedName>
        <fullName evidence="3">Thiamine transport system substrate-binding protein</fullName>
    </submittedName>
</protein>
<dbReference type="GO" id="GO:0015888">
    <property type="term" value="P:thiamine transport"/>
    <property type="evidence" value="ECO:0007669"/>
    <property type="project" value="InterPro"/>
</dbReference>
<dbReference type="InterPro" id="IPR006311">
    <property type="entry name" value="TAT_signal"/>
</dbReference>
<keyword evidence="1 2" id="KW-0732">Signal</keyword>
<dbReference type="PANTHER" id="PTHR30006">
    <property type="entry name" value="THIAMINE-BINDING PERIPLASMIC PROTEIN-RELATED"/>
    <property type="match status" value="1"/>
</dbReference>
<dbReference type="PROSITE" id="PS51318">
    <property type="entry name" value="TAT"/>
    <property type="match status" value="1"/>
</dbReference>
<evidence type="ECO:0000313" key="4">
    <source>
        <dbReference type="Proteomes" id="UP000293852"/>
    </source>
</evidence>
<dbReference type="GO" id="GO:0030976">
    <property type="term" value="F:thiamine pyrophosphate binding"/>
    <property type="evidence" value="ECO:0007669"/>
    <property type="project" value="TreeGrafter"/>
</dbReference>